<sequence length="90" mass="9635">MANTRSALKRIRQAEVARARNSSIRSSFRTAIKKVREAVAKNDSTTAQELLRLATRSIDKAATKGVIKGRAASRKISRLAKSVAAGAAAK</sequence>
<keyword evidence="3 8" id="KW-0699">rRNA-binding</keyword>
<dbReference type="HAMAP" id="MF_00500">
    <property type="entry name" value="Ribosomal_bS20"/>
    <property type="match status" value="1"/>
</dbReference>
<keyword evidence="6 8" id="KW-0687">Ribonucleoprotein</keyword>
<dbReference type="SUPFAM" id="SSF46992">
    <property type="entry name" value="Ribosomal protein S20"/>
    <property type="match status" value="1"/>
</dbReference>
<keyword evidence="4 8" id="KW-0694">RNA-binding</keyword>
<dbReference type="GO" id="GO:0005829">
    <property type="term" value="C:cytosol"/>
    <property type="evidence" value="ECO:0007669"/>
    <property type="project" value="TreeGrafter"/>
</dbReference>
<dbReference type="PATRIC" id="fig|1391653.3.peg.1002"/>
<dbReference type="STRING" id="1391653.AKJ08_0979"/>
<evidence type="ECO:0000256" key="1">
    <source>
        <dbReference type="ARBA" id="ARBA00003134"/>
    </source>
</evidence>
<keyword evidence="5 8" id="KW-0689">Ribosomal protein</keyword>
<dbReference type="GO" id="GO:0003735">
    <property type="term" value="F:structural constituent of ribosome"/>
    <property type="evidence" value="ECO:0007669"/>
    <property type="project" value="InterPro"/>
</dbReference>
<dbReference type="Proteomes" id="UP000055590">
    <property type="component" value="Chromosome"/>
</dbReference>
<dbReference type="EMBL" id="CP012332">
    <property type="protein sequence ID" value="AKU90592.1"/>
    <property type="molecule type" value="Genomic_DNA"/>
</dbReference>
<evidence type="ECO:0000256" key="3">
    <source>
        <dbReference type="ARBA" id="ARBA00022730"/>
    </source>
</evidence>
<evidence type="ECO:0000256" key="6">
    <source>
        <dbReference type="ARBA" id="ARBA00023274"/>
    </source>
</evidence>
<dbReference type="NCBIfam" id="TIGR00029">
    <property type="entry name" value="S20"/>
    <property type="match status" value="1"/>
</dbReference>
<proteinExistence type="inferred from homology"/>
<reference evidence="9 10" key="1">
    <citation type="submission" date="2015-08" db="EMBL/GenBank/DDBJ databases">
        <authorList>
            <person name="Babu N.S."/>
            <person name="Beckwith C.J."/>
            <person name="Beseler K.G."/>
            <person name="Brison A."/>
            <person name="Carone J.V."/>
            <person name="Caskin T.P."/>
            <person name="Diamond M."/>
            <person name="Durham M.E."/>
            <person name="Foxe J.M."/>
            <person name="Go M."/>
            <person name="Henderson B.A."/>
            <person name="Jones I.B."/>
            <person name="McGettigan J.A."/>
            <person name="Micheletti S.J."/>
            <person name="Nasrallah M.E."/>
            <person name="Ortiz D."/>
            <person name="Piller C.R."/>
            <person name="Privatt S.R."/>
            <person name="Schneider S.L."/>
            <person name="Sharp S."/>
            <person name="Smith T.C."/>
            <person name="Stanton J.D."/>
            <person name="Ullery H.E."/>
            <person name="Wilson R.J."/>
            <person name="Serrano M.G."/>
            <person name="Buck G."/>
            <person name="Lee V."/>
            <person name="Wang Y."/>
            <person name="Carvalho R."/>
            <person name="Voegtly L."/>
            <person name="Shi R."/>
            <person name="Duckworth R."/>
            <person name="Johnson A."/>
            <person name="Loviza R."/>
            <person name="Walstead R."/>
            <person name="Shah Z."/>
            <person name="Kiflezghi M."/>
            <person name="Wade K."/>
            <person name="Ball S.L."/>
            <person name="Bradley K.W."/>
            <person name="Asai D.J."/>
            <person name="Bowman C.A."/>
            <person name="Russell D.A."/>
            <person name="Pope W.H."/>
            <person name="Jacobs-Sera D."/>
            <person name="Hendrix R.W."/>
            <person name="Hatfull G.F."/>
        </authorList>
    </citation>
    <scope>NUCLEOTIDE SEQUENCE [LARGE SCALE GENOMIC DNA]</scope>
    <source>
        <strain evidence="9 10">DSM 27710</strain>
    </source>
</reference>
<dbReference type="Gene3D" id="1.20.58.110">
    <property type="entry name" value="Ribosomal protein S20"/>
    <property type="match status" value="1"/>
</dbReference>
<evidence type="ECO:0000256" key="2">
    <source>
        <dbReference type="ARBA" id="ARBA00007634"/>
    </source>
</evidence>
<dbReference type="Pfam" id="PF01649">
    <property type="entry name" value="Ribosomal_S20p"/>
    <property type="match status" value="1"/>
</dbReference>
<evidence type="ECO:0000313" key="10">
    <source>
        <dbReference type="Proteomes" id="UP000055590"/>
    </source>
</evidence>
<dbReference type="GO" id="GO:0015935">
    <property type="term" value="C:small ribosomal subunit"/>
    <property type="evidence" value="ECO:0007669"/>
    <property type="project" value="TreeGrafter"/>
</dbReference>
<dbReference type="OrthoDB" id="9807974at2"/>
<evidence type="ECO:0000256" key="5">
    <source>
        <dbReference type="ARBA" id="ARBA00022980"/>
    </source>
</evidence>
<evidence type="ECO:0000256" key="8">
    <source>
        <dbReference type="HAMAP-Rule" id="MF_00500"/>
    </source>
</evidence>
<dbReference type="GO" id="GO:0070181">
    <property type="term" value="F:small ribosomal subunit rRNA binding"/>
    <property type="evidence" value="ECO:0007669"/>
    <property type="project" value="TreeGrafter"/>
</dbReference>
<evidence type="ECO:0000256" key="4">
    <source>
        <dbReference type="ARBA" id="ARBA00022884"/>
    </source>
</evidence>
<organism evidence="9 10">
    <name type="scientific">Vulgatibacter incomptus</name>
    <dbReference type="NCBI Taxonomy" id="1391653"/>
    <lineage>
        <taxon>Bacteria</taxon>
        <taxon>Pseudomonadati</taxon>
        <taxon>Myxococcota</taxon>
        <taxon>Myxococcia</taxon>
        <taxon>Myxococcales</taxon>
        <taxon>Cystobacterineae</taxon>
        <taxon>Vulgatibacteraceae</taxon>
        <taxon>Vulgatibacter</taxon>
    </lineage>
</organism>
<dbReference type="AlphaFoldDB" id="A0A0K1PAR4"/>
<evidence type="ECO:0000313" key="9">
    <source>
        <dbReference type="EMBL" id="AKU90592.1"/>
    </source>
</evidence>
<accession>A0A0K1PAR4</accession>
<dbReference type="PANTHER" id="PTHR33398:SF1">
    <property type="entry name" value="SMALL RIBOSOMAL SUBUNIT PROTEIN BS20C"/>
    <property type="match status" value="1"/>
</dbReference>
<gene>
    <name evidence="8" type="primary">rpsT</name>
    <name evidence="9" type="ORF">AKJ08_0979</name>
</gene>
<comment type="similarity">
    <text evidence="2 8">Belongs to the bacterial ribosomal protein bS20 family.</text>
</comment>
<dbReference type="PANTHER" id="PTHR33398">
    <property type="entry name" value="30S RIBOSOMAL PROTEIN S20"/>
    <property type="match status" value="1"/>
</dbReference>
<keyword evidence="10" id="KW-1185">Reference proteome</keyword>
<dbReference type="InterPro" id="IPR036510">
    <property type="entry name" value="Ribosomal_bS20_sf"/>
</dbReference>
<protein>
    <recommendedName>
        <fullName evidence="7 8">Small ribosomal subunit protein bS20</fullName>
    </recommendedName>
</protein>
<dbReference type="InterPro" id="IPR002583">
    <property type="entry name" value="Ribosomal_bS20"/>
</dbReference>
<evidence type="ECO:0000256" key="7">
    <source>
        <dbReference type="ARBA" id="ARBA00035136"/>
    </source>
</evidence>
<dbReference type="KEGG" id="vin:AKJ08_0979"/>
<dbReference type="FunFam" id="1.20.58.110:FF:000001">
    <property type="entry name" value="30S ribosomal protein S20"/>
    <property type="match status" value="1"/>
</dbReference>
<comment type="function">
    <text evidence="1 8">Binds directly to 16S ribosomal RNA.</text>
</comment>
<dbReference type="GO" id="GO:0006412">
    <property type="term" value="P:translation"/>
    <property type="evidence" value="ECO:0007669"/>
    <property type="project" value="UniProtKB-UniRule"/>
</dbReference>
<name>A0A0K1PAR4_9BACT</name>